<dbReference type="InterPro" id="IPR002524">
    <property type="entry name" value="Cation_efflux"/>
</dbReference>
<comment type="similarity">
    <text evidence="2">Belongs to the cation diffusion facilitator (CDF) transporter (TC 2.A.4) family. SLC30A subfamily.</text>
</comment>
<evidence type="ECO:0000259" key="10">
    <source>
        <dbReference type="Pfam" id="PF16916"/>
    </source>
</evidence>
<dbReference type="Gene3D" id="1.20.1510.10">
    <property type="entry name" value="Cation efflux protein transmembrane domain"/>
    <property type="match status" value="1"/>
</dbReference>
<dbReference type="InterPro" id="IPR027470">
    <property type="entry name" value="Cation_efflux_CTD"/>
</dbReference>
<keyword evidence="6" id="KW-0406">Ion transport</keyword>
<evidence type="ECO:0000313" key="12">
    <source>
        <dbReference type="Proteomes" id="UP000656077"/>
    </source>
</evidence>
<feature type="domain" description="Cation efflux protein transmembrane" evidence="9">
    <location>
        <begin position="1"/>
        <end position="117"/>
    </location>
</feature>
<dbReference type="GO" id="GO:0005385">
    <property type="term" value="F:zinc ion transmembrane transporter activity"/>
    <property type="evidence" value="ECO:0007669"/>
    <property type="project" value="TreeGrafter"/>
</dbReference>
<evidence type="ECO:0000259" key="9">
    <source>
        <dbReference type="Pfam" id="PF01545"/>
    </source>
</evidence>
<dbReference type="InterPro" id="IPR036837">
    <property type="entry name" value="Cation_efflux_CTD_sf"/>
</dbReference>
<evidence type="ECO:0000256" key="1">
    <source>
        <dbReference type="ARBA" id="ARBA00004141"/>
    </source>
</evidence>
<dbReference type="GO" id="GO:0005886">
    <property type="term" value="C:plasma membrane"/>
    <property type="evidence" value="ECO:0007669"/>
    <property type="project" value="TreeGrafter"/>
</dbReference>
<feature type="domain" description="Cation efflux protein cytoplasmic" evidence="10">
    <location>
        <begin position="121"/>
        <end position="197"/>
    </location>
</feature>
<dbReference type="PANTHER" id="PTHR11562:SF17">
    <property type="entry name" value="RE54080P-RELATED"/>
    <property type="match status" value="1"/>
</dbReference>
<proteinExistence type="inferred from homology"/>
<dbReference type="Pfam" id="PF01545">
    <property type="entry name" value="Cation_efflux"/>
    <property type="match status" value="1"/>
</dbReference>
<evidence type="ECO:0000256" key="5">
    <source>
        <dbReference type="ARBA" id="ARBA00022989"/>
    </source>
</evidence>
<keyword evidence="7 8" id="KW-0472">Membrane</keyword>
<dbReference type="NCBIfam" id="TIGR01297">
    <property type="entry name" value="CDF"/>
    <property type="match status" value="1"/>
</dbReference>
<sequence>MFLIIISVFLFKEAYSKFRYPETINGVIVIWVALIGLIANVVGAYLINKGSHEDMNMKSTYLHLISDALSSVGVIIGGVLIYYFNIYWIDPLLTIIIGLYVLKESYEILKQAANILMQGVPENININEIVKEIEEIDNVQNVHHVHVWGLNERNIFFEGHVNLKEDILVSETVKVYGNIEHELKEHFGIKHITIQFEYNYCDNIEIVKIE</sequence>
<feature type="transmembrane region" description="Helical" evidence="8">
    <location>
        <begin position="26"/>
        <end position="48"/>
    </location>
</feature>
<dbReference type="Gene3D" id="3.30.70.1350">
    <property type="entry name" value="Cation efflux protein, cytoplasmic domain"/>
    <property type="match status" value="1"/>
</dbReference>
<keyword evidence="3" id="KW-0813">Transport</keyword>
<dbReference type="InterPro" id="IPR027469">
    <property type="entry name" value="Cation_efflux_TMD_sf"/>
</dbReference>
<comment type="caution">
    <text evidence="11">The sequence shown here is derived from an EMBL/GenBank/DDBJ whole genome shotgun (WGS) entry which is preliminary data.</text>
</comment>
<comment type="subcellular location">
    <subcellularLocation>
        <location evidence="1">Membrane</location>
        <topology evidence="1">Multi-pass membrane protein</topology>
    </subcellularLocation>
</comment>
<dbReference type="Proteomes" id="UP000656077">
    <property type="component" value="Unassembled WGS sequence"/>
</dbReference>
<dbReference type="InterPro" id="IPR058533">
    <property type="entry name" value="Cation_efflux_TM"/>
</dbReference>
<reference evidence="11" key="1">
    <citation type="submission" date="2019-12" db="EMBL/GenBank/DDBJ databases">
        <title>Microbes associate with the intestines of laboratory mice.</title>
        <authorList>
            <person name="Navarre W."/>
            <person name="Wong E."/>
        </authorList>
    </citation>
    <scope>NUCLEOTIDE SEQUENCE</scope>
    <source>
        <strain evidence="11">NM79_F5</strain>
    </source>
</reference>
<evidence type="ECO:0000256" key="4">
    <source>
        <dbReference type="ARBA" id="ARBA00022692"/>
    </source>
</evidence>
<organism evidence="11 12">
    <name type="scientific">Clostridium chromiireducens</name>
    <dbReference type="NCBI Taxonomy" id="225345"/>
    <lineage>
        <taxon>Bacteria</taxon>
        <taxon>Bacillati</taxon>
        <taxon>Bacillota</taxon>
        <taxon>Clostridia</taxon>
        <taxon>Eubacteriales</taxon>
        <taxon>Clostridiaceae</taxon>
        <taxon>Clostridium</taxon>
    </lineage>
</organism>
<evidence type="ECO:0000256" key="8">
    <source>
        <dbReference type="SAM" id="Phobius"/>
    </source>
</evidence>
<protein>
    <submittedName>
        <fullName evidence="11">Cation diffusion facilitator family transporter</fullName>
    </submittedName>
</protein>
<accession>A0A964W216</accession>
<gene>
    <name evidence="11" type="ORF">GKZ28_08085</name>
</gene>
<evidence type="ECO:0000256" key="3">
    <source>
        <dbReference type="ARBA" id="ARBA00022448"/>
    </source>
</evidence>
<dbReference type="EMBL" id="WSRQ01000010">
    <property type="protein sequence ID" value="MVX63653.1"/>
    <property type="molecule type" value="Genomic_DNA"/>
</dbReference>
<dbReference type="SUPFAM" id="SSF161111">
    <property type="entry name" value="Cation efflux protein transmembrane domain-like"/>
    <property type="match status" value="1"/>
</dbReference>
<feature type="transmembrane region" description="Helical" evidence="8">
    <location>
        <begin position="60"/>
        <end position="80"/>
    </location>
</feature>
<name>A0A964W216_9CLOT</name>
<dbReference type="InterPro" id="IPR050681">
    <property type="entry name" value="CDF/SLC30A"/>
</dbReference>
<dbReference type="AlphaFoldDB" id="A0A964W216"/>
<dbReference type="PANTHER" id="PTHR11562">
    <property type="entry name" value="CATION EFFLUX PROTEIN/ ZINC TRANSPORTER"/>
    <property type="match status" value="1"/>
</dbReference>
<evidence type="ECO:0000256" key="7">
    <source>
        <dbReference type="ARBA" id="ARBA00023136"/>
    </source>
</evidence>
<evidence type="ECO:0000313" key="11">
    <source>
        <dbReference type="EMBL" id="MVX63653.1"/>
    </source>
</evidence>
<evidence type="ECO:0000256" key="6">
    <source>
        <dbReference type="ARBA" id="ARBA00023065"/>
    </source>
</evidence>
<dbReference type="SUPFAM" id="SSF160240">
    <property type="entry name" value="Cation efflux protein cytoplasmic domain-like"/>
    <property type="match status" value="1"/>
</dbReference>
<keyword evidence="4 8" id="KW-0812">Transmembrane</keyword>
<keyword evidence="5 8" id="KW-1133">Transmembrane helix</keyword>
<evidence type="ECO:0000256" key="2">
    <source>
        <dbReference type="ARBA" id="ARBA00008873"/>
    </source>
</evidence>
<dbReference type="Pfam" id="PF16916">
    <property type="entry name" value="ZT_dimer"/>
    <property type="match status" value="1"/>
</dbReference>